<reference evidence="5" key="1">
    <citation type="submission" date="2016-12" db="EMBL/GenBank/DDBJ databases">
        <title>Complete Genome Sequence of Beggiatoa leptomitiformis D-401.</title>
        <authorList>
            <person name="Fomenkov A."/>
            <person name="Vincze T."/>
            <person name="Grabovich M."/>
            <person name="Anton B.P."/>
            <person name="Dubinina G."/>
            <person name="Orlova M."/>
            <person name="Belousova E."/>
            <person name="Roberts R.J."/>
        </authorList>
    </citation>
    <scope>NUCLEOTIDE SEQUENCE [LARGE SCALE GENOMIC DNA]</scope>
    <source>
        <strain evidence="5">D-401</strain>
    </source>
</reference>
<evidence type="ECO:0000313" key="5">
    <source>
        <dbReference type="Proteomes" id="UP000234271"/>
    </source>
</evidence>
<dbReference type="AlphaFoldDB" id="A0A2N9YAK9"/>
<dbReference type="RefSeq" id="WP_062149628.1">
    <property type="nucleotide sequence ID" value="NZ_CP012373.2"/>
</dbReference>
<dbReference type="Gene3D" id="3.10.50.40">
    <property type="match status" value="1"/>
</dbReference>
<organism evidence="4 5">
    <name type="scientific">Beggiatoa leptomitoformis</name>
    <dbReference type="NCBI Taxonomy" id="288004"/>
    <lineage>
        <taxon>Bacteria</taxon>
        <taxon>Pseudomonadati</taxon>
        <taxon>Pseudomonadota</taxon>
        <taxon>Gammaproteobacteria</taxon>
        <taxon>Thiotrichales</taxon>
        <taxon>Thiotrichaceae</taxon>
        <taxon>Beggiatoa</taxon>
    </lineage>
</organism>
<dbReference type="SUPFAM" id="SSF54534">
    <property type="entry name" value="FKBP-like"/>
    <property type="match status" value="1"/>
</dbReference>
<protein>
    <recommendedName>
        <fullName evidence="3">PpiC domain-containing protein</fullName>
    </recommendedName>
</protein>
<sequence>MLKLPYYCCFSLLLLLGACGGGEAVKEETTSTQSSTTATPETATTQQETYEYHIFHILIATPRGISAADSASLQEQADRVLKMVKGGENFQGVAATVSSGSSAETGGDLGWRTAREIPSLFTDTVKTMQVGDVSDLIRNESGFHIIKLADKRPSQRK</sequence>
<dbReference type="PROSITE" id="PS51257">
    <property type="entry name" value="PROKAR_LIPOPROTEIN"/>
    <property type="match status" value="1"/>
</dbReference>
<dbReference type="PANTHER" id="PTHR47637">
    <property type="entry name" value="CHAPERONE SURA"/>
    <property type="match status" value="1"/>
</dbReference>
<proteinExistence type="predicted"/>
<evidence type="ECO:0000256" key="1">
    <source>
        <dbReference type="PROSITE-ProRule" id="PRU00278"/>
    </source>
</evidence>
<feature type="domain" description="PpiC" evidence="3">
    <location>
        <begin position="49"/>
        <end position="150"/>
    </location>
</feature>
<dbReference type="GO" id="GO:0003755">
    <property type="term" value="F:peptidyl-prolyl cis-trans isomerase activity"/>
    <property type="evidence" value="ECO:0007669"/>
    <property type="project" value="UniProtKB-KW"/>
</dbReference>
<dbReference type="Pfam" id="PF00639">
    <property type="entry name" value="Rotamase"/>
    <property type="match status" value="1"/>
</dbReference>
<feature type="signal peptide" evidence="2">
    <location>
        <begin position="1"/>
        <end position="20"/>
    </location>
</feature>
<dbReference type="InterPro" id="IPR000297">
    <property type="entry name" value="PPIase_PpiC"/>
</dbReference>
<keyword evidence="1" id="KW-0697">Rotamase</keyword>
<dbReference type="KEGG" id="blep:AL038_04505"/>
<feature type="chain" id="PRO_5014634374" description="PpiC domain-containing protein" evidence="2">
    <location>
        <begin position="21"/>
        <end position="157"/>
    </location>
</feature>
<evidence type="ECO:0000259" key="3">
    <source>
        <dbReference type="PROSITE" id="PS50198"/>
    </source>
</evidence>
<dbReference type="InterPro" id="IPR046357">
    <property type="entry name" value="PPIase_dom_sf"/>
</dbReference>
<keyword evidence="5" id="KW-1185">Reference proteome</keyword>
<dbReference type="PANTHER" id="PTHR47637:SF1">
    <property type="entry name" value="CHAPERONE SURA"/>
    <property type="match status" value="1"/>
</dbReference>
<dbReference type="OrthoDB" id="14196at2"/>
<gene>
    <name evidence="4" type="ORF">BLE401_01500</name>
</gene>
<accession>A0A2N9YAK9</accession>
<dbReference type="STRING" id="288004.AL038_04505"/>
<dbReference type="PROSITE" id="PS50198">
    <property type="entry name" value="PPIC_PPIASE_2"/>
    <property type="match status" value="1"/>
</dbReference>
<dbReference type="InterPro" id="IPR050280">
    <property type="entry name" value="OMP_Chaperone_SurA"/>
</dbReference>
<name>A0A2N9YAK9_9GAMM</name>
<evidence type="ECO:0000256" key="2">
    <source>
        <dbReference type="SAM" id="SignalP"/>
    </source>
</evidence>
<dbReference type="EMBL" id="CP018889">
    <property type="protein sequence ID" value="AUI67498.1"/>
    <property type="molecule type" value="Genomic_DNA"/>
</dbReference>
<keyword evidence="2" id="KW-0732">Signal</keyword>
<evidence type="ECO:0000313" key="4">
    <source>
        <dbReference type="EMBL" id="AUI67498.1"/>
    </source>
</evidence>
<dbReference type="Proteomes" id="UP000234271">
    <property type="component" value="Chromosome"/>
</dbReference>
<keyword evidence="1" id="KW-0413">Isomerase</keyword>